<accession>A0AAD9W9F9</accession>
<organism evidence="1 2">
    <name type="scientific">Phomopsis amygdali</name>
    <name type="common">Fusicoccum amygdali</name>
    <dbReference type="NCBI Taxonomy" id="1214568"/>
    <lineage>
        <taxon>Eukaryota</taxon>
        <taxon>Fungi</taxon>
        <taxon>Dikarya</taxon>
        <taxon>Ascomycota</taxon>
        <taxon>Pezizomycotina</taxon>
        <taxon>Sordariomycetes</taxon>
        <taxon>Sordariomycetidae</taxon>
        <taxon>Diaporthales</taxon>
        <taxon>Diaporthaceae</taxon>
        <taxon>Diaporthe</taxon>
    </lineage>
</organism>
<keyword evidence="2" id="KW-1185">Reference proteome</keyword>
<dbReference type="SUPFAM" id="SSF48452">
    <property type="entry name" value="TPR-like"/>
    <property type="match status" value="1"/>
</dbReference>
<gene>
    <name evidence="1" type="ORF">N8I77_002623</name>
</gene>
<name>A0AAD9W9F9_PHOAM</name>
<reference evidence="1" key="1">
    <citation type="submission" date="2023-06" db="EMBL/GenBank/DDBJ databases">
        <authorList>
            <person name="Noh H."/>
        </authorList>
    </citation>
    <scope>NUCLEOTIDE SEQUENCE</scope>
    <source>
        <strain evidence="1">DUCC20226</strain>
    </source>
</reference>
<evidence type="ECO:0000313" key="2">
    <source>
        <dbReference type="Proteomes" id="UP001265746"/>
    </source>
</evidence>
<protein>
    <submittedName>
        <fullName evidence="1">Uncharacterized protein</fullName>
    </submittedName>
</protein>
<proteinExistence type="predicted"/>
<dbReference type="AlphaFoldDB" id="A0AAD9W9F9"/>
<dbReference type="EMBL" id="JAUJFL010000001">
    <property type="protein sequence ID" value="KAK2615900.1"/>
    <property type="molecule type" value="Genomic_DNA"/>
</dbReference>
<comment type="caution">
    <text evidence="1">The sequence shown here is derived from an EMBL/GenBank/DDBJ whole genome shotgun (WGS) entry which is preliminary data.</text>
</comment>
<dbReference type="Proteomes" id="UP001265746">
    <property type="component" value="Unassembled WGS sequence"/>
</dbReference>
<evidence type="ECO:0000313" key="1">
    <source>
        <dbReference type="EMBL" id="KAK2615900.1"/>
    </source>
</evidence>
<sequence>MDPFLFVPIEVRQAVLEELPTLRDLQSAILAGRPLLDAQLASRRLIRHRVFLNQYHDLEARNSSERGGKNSSFAVVSRWIKQLSEKDPYDGLLLREAIWPHLLAHQELNNRTCKGDDHVEVLCSWAEQLALSFRQFHSEEKARHIEAQTLRLVPANSLHLSEPWLKWLQATITACTHQGDYGYAAWICKEMWSRFNGDGPDHRHKPGLDGLALVRVTSTLCRRQDGAAASDASSTKEVNSALRLAWGFLRVQFAGGGPILQPGMFCYRCLDAAKLLIEGAQISRDAVEPGLPHLERVWQGIRPRGMAFNAWSHLFVDSHADRLEGVFKVWTRLQEDRRGAFLQDVDLDWARDIICLLRKRGAMEQSLSFQAEVFDVMSPNDHQYCAFGRNLADAYLKNGQIEQAIGVREKVFDELPVTSAVRPSWIIVLARLYKKIGRDEDAARLLEPFYGTYGKM</sequence>
<dbReference type="InterPro" id="IPR011990">
    <property type="entry name" value="TPR-like_helical_dom_sf"/>
</dbReference>